<dbReference type="Pfam" id="PF13041">
    <property type="entry name" value="PPR_2"/>
    <property type="match status" value="1"/>
</dbReference>
<dbReference type="Pfam" id="PF01535">
    <property type="entry name" value="PPR"/>
    <property type="match status" value="6"/>
</dbReference>
<dbReference type="InterPro" id="IPR011990">
    <property type="entry name" value="TPR-like_helical_dom_sf"/>
</dbReference>
<dbReference type="NCBIfam" id="TIGR00756">
    <property type="entry name" value="PPR"/>
    <property type="match status" value="5"/>
</dbReference>
<evidence type="ECO:0000256" key="3">
    <source>
        <dbReference type="PROSITE-ProRule" id="PRU00708"/>
    </source>
</evidence>
<dbReference type="EMBL" id="JADFTS010000001">
    <property type="protein sequence ID" value="KAF9625041.1"/>
    <property type="molecule type" value="Genomic_DNA"/>
</dbReference>
<evidence type="ECO:0000313" key="4">
    <source>
        <dbReference type="EMBL" id="KAF9625041.1"/>
    </source>
</evidence>
<dbReference type="PANTHER" id="PTHR47939:SF13">
    <property type="entry name" value="OS03G0201400 PROTEIN"/>
    <property type="match status" value="1"/>
</dbReference>
<feature type="repeat" description="PPR" evidence="3">
    <location>
        <begin position="333"/>
        <end position="367"/>
    </location>
</feature>
<feature type="repeat" description="PPR" evidence="3">
    <location>
        <begin position="755"/>
        <end position="789"/>
    </location>
</feature>
<dbReference type="OrthoDB" id="185373at2759"/>
<comment type="similarity">
    <text evidence="1">Belongs to the PPR family. P subfamily.</text>
</comment>
<dbReference type="Gene3D" id="1.25.40.10">
    <property type="entry name" value="Tetratricopeptide repeat domain"/>
    <property type="match status" value="5"/>
</dbReference>
<name>A0A835IWZ1_9MAGN</name>
<evidence type="ECO:0000256" key="1">
    <source>
        <dbReference type="ARBA" id="ARBA00007626"/>
    </source>
</evidence>
<sequence length="797" mass="91648">MLFSTSIASRPILHKCFIIKFSSFLSSSCYTSSAAAVQPFLPTPNFDEYDSKQLASSFKDWFRTREDALLNRIFEILAATATTTKEDDDDLPVSARTSELELSQLGLRLNEMFVLRVLKSGKDVLSCLKFFDWAGRQPGFYHTRATFHAIFKILSKQKLMSVMLDFLESYRMQKMSHRVRFYDTLVAGYAVAGKPGIALKLFGAMRFQGFDLGPFAYHVFLNALVEQSCFDVVEVVLKQIKLRGLENESKGDVINDHMVGILVDAHCKKNKFKEAHRLMEDFWGLRKFSLGNTMGMFPGIRYNVLVCRLLRENRLDDVCDLLVEMMEGEFLRISLAYNYLINTLCGDGSVDEAYRVLLDSIKQGYFPGKRTTCILADALCREGKLDKMKELVLMSLELNIMQSEAVCVKFISALCKARRVEDGYCIHGQLKRHDKVSYRYTYLDLIHGFNRANRRDMSSRLLIEMQENGHRPTRKMYRAVICCICTMVNPENCFFKLLEMQLSRQEPACKLFNFFIDGAGHAKRPDLAREVFEMMARNGIEHNSDTKIFMMQSYLKGERIADALNFYNDLCKKSKKGNPGRKLNNTMVVGLSKANRPDLALEVLRDLREKGLLPSLESYEELVRSFCTVENYDMVVEVVDDLLKTGRKVSSFIGNTLLLHSVRSRELYQAWVQSGNVTTEAFPSGDFTLGELIGLFSGVYEVNEQLEDLDEVIEQCFPLNNFTYNTLLRRLSMTNRLDSFVELFNKMRKKGYQPDSYTYNIVVQSLCKHGRRNEAMRWVGEMHRMGFDLTKHTEQLM</sequence>
<dbReference type="Proteomes" id="UP000631114">
    <property type="component" value="Unassembled WGS sequence"/>
</dbReference>
<reference evidence="4 5" key="1">
    <citation type="submission" date="2020-10" db="EMBL/GenBank/DDBJ databases">
        <title>The Coptis chinensis genome and diversification of protoberbering-type alkaloids.</title>
        <authorList>
            <person name="Wang B."/>
            <person name="Shu S."/>
            <person name="Song C."/>
            <person name="Liu Y."/>
        </authorList>
    </citation>
    <scope>NUCLEOTIDE SEQUENCE [LARGE SCALE GENOMIC DNA]</scope>
    <source>
        <strain evidence="4">HL-2020</strain>
        <tissue evidence="4">Leaf</tissue>
    </source>
</reference>
<dbReference type="AlphaFoldDB" id="A0A835IWZ1"/>
<organism evidence="4 5">
    <name type="scientific">Coptis chinensis</name>
    <dbReference type="NCBI Taxonomy" id="261450"/>
    <lineage>
        <taxon>Eukaryota</taxon>
        <taxon>Viridiplantae</taxon>
        <taxon>Streptophyta</taxon>
        <taxon>Embryophyta</taxon>
        <taxon>Tracheophyta</taxon>
        <taxon>Spermatophyta</taxon>
        <taxon>Magnoliopsida</taxon>
        <taxon>Ranunculales</taxon>
        <taxon>Ranunculaceae</taxon>
        <taxon>Coptidoideae</taxon>
        <taxon>Coptis</taxon>
    </lineage>
</organism>
<dbReference type="PROSITE" id="PS51375">
    <property type="entry name" value="PPR"/>
    <property type="match status" value="5"/>
</dbReference>
<comment type="caution">
    <text evidence="4">The sequence shown here is derived from an EMBL/GenBank/DDBJ whole genome shotgun (WGS) entry which is preliminary data.</text>
</comment>
<evidence type="ECO:0000256" key="2">
    <source>
        <dbReference type="ARBA" id="ARBA00022737"/>
    </source>
</evidence>
<evidence type="ECO:0008006" key="6">
    <source>
        <dbReference type="Google" id="ProtNLM"/>
    </source>
</evidence>
<proteinExistence type="inferred from homology"/>
<protein>
    <recommendedName>
        <fullName evidence="6">Pentatricopeptide repeat-containing protein</fullName>
    </recommendedName>
</protein>
<dbReference type="InterPro" id="IPR002885">
    <property type="entry name" value="PPR_rpt"/>
</dbReference>
<feature type="repeat" description="PPR" evidence="3">
    <location>
        <begin position="580"/>
        <end position="614"/>
    </location>
</feature>
<keyword evidence="2" id="KW-0677">Repeat</keyword>
<feature type="repeat" description="PPR" evidence="3">
    <location>
        <begin position="438"/>
        <end position="472"/>
    </location>
</feature>
<feature type="repeat" description="PPR" evidence="3">
    <location>
        <begin position="720"/>
        <end position="754"/>
    </location>
</feature>
<evidence type="ECO:0000313" key="5">
    <source>
        <dbReference type="Proteomes" id="UP000631114"/>
    </source>
</evidence>
<dbReference type="PANTHER" id="PTHR47939">
    <property type="entry name" value="MEMBRANE-ASSOCIATED SALT-INDUCIBLE PROTEIN-LIKE"/>
    <property type="match status" value="1"/>
</dbReference>
<dbReference type="InterPro" id="IPR050667">
    <property type="entry name" value="PPR-containing_protein"/>
</dbReference>
<keyword evidence="5" id="KW-1185">Reference proteome</keyword>
<accession>A0A835IWZ1</accession>
<gene>
    <name evidence="4" type="ORF">IFM89_017189</name>
</gene>